<dbReference type="Gene3D" id="2.10.109.10">
    <property type="entry name" value="Umud Fragment, subunit A"/>
    <property type="match status" value="1"/>
</dbReference>
<gene>
    <name evidence="5" type="primary">lepB</name>
    <name evidence="5" type="ORF">CP967_05955</name>
</gene>
<organism evidence="5 6">
    <name type="scientific">Streptomyces nitrosporeus</name>
    <dbReference type="NCBI Taxonomy" id="28894"/>
    <lineage>
        <taxon>Bacteria</taxon>
        <taxon>Bacillati</taxon>
        <taxon>Actinomycetota</taxon>
        <taxon>Actinomycetes</taxon>
        <taxon>Kitasatosporales</taxon>
        <taxon>Streptomycetaceae</taxon>
        <taxon>Streptomyces</taxon>
    </lineage>
</organism>
<name>A0A5J6FNH2_9ACTN</name>
<keyword evidence="6" id="KW-1185">Reference proteome</keyword>
<accession>A0A5J6FNH2</accession>
<dbReference type="GO" id="GO:0005886">
    <property type="term" value="C:plasma membrane"/>
    <property type="evidence" value="ECO:0007669"/>
    <property type="project" value="UniProtKB-SubCell"/>
</dbReference>
<dbReference type="InterPro" id="IPR000223">
    <property type="entry name" value="Pept_S26A_signal_pept_1"/>
</dbReference>
<comment type="catalytic activity">
    <reaction evidence="3">
        <text>Cleavage of hydrophobic, N-terminal signal or leader sequences from secreted and periplasmic proteins.</text>
        <dbReference type="EC" id="3.4.21.89"/>
    </reaction>
</comment>
<feature type="transmembrane region" description="Helical" evidence="3">
    <location>
        <begin position="170"/>
        <end position="193"/>
    </location>
</feature>
<dbReference type="NCBIfam" id="TIGR02227">
    <property type="entry name" value="sigpep_I_bact"/>
    <property type="match status" value="1"/>
</dbReference>
<sequence>MRRVAWVSGVAGALLLAGAVTLIGTGYTGVRVAGSAMEPTYTGRDHLVLERTGAGEVRRGDVVLYDTGDDRYMGRPVLGRVIGVGGDRVAQGPDGPVVVNGEPLFEPYVKDGDPSGGTPGYDVRVPEGRLFVLGDSRAAARDSRSFLDDHAGTVAAAGVSARVPDGPAGLLGRGAALLLGVLLMVTALVTGVVSATRGRPAVLPPGPVPFPG</sequence>
<dbReference type="EMBL" id="CP023702">
    <property type="protein sequence ID" value="QEU76420.1"/>
    <property type="molecule type" value="Genomic_DNA"/>
</dbReference>
<dbReference type="PRINTS" id="PR00727">
    <property type="entry name" value="LEADERPTASE"/>
</dbReference>
<keyword evidence="3" id="KW-1133">Transmembrane helix</keyword>
<dbReference type="OrthoDB" id="9815782at2"/>
<dbReference type="CDD" id="cd06462">
    <property type="entry name" value="Peptidase_S24_S26"/>
    <property type="match status" value="1"/>
</dbReference>
<evidence type="ECO:0000259" key="4">
    <source>
        <dbReference type="Pfam" id="PF10502"/>
    </source>
</evidence>
<dbReference type="GO" id="GO:0004252">
    <property type="term" value="F:serine-type endopeptidase activity"/>
    <property type="evidence" value="ECO:0007669"/>
    <property type="project" value="InterPro"/>
</dbReference>
<dbReference type="EC" id="3.4.21.89" evidence="3"/>
<feature type="domain" description="Peptidase S26" evidence="4">
    <location>
        <begin position="6"/>
        <end position="162"/>
    </location>
</feature>
<evidence type="ECO:0000313" key="5">
    <source>
        <dbReference type="EMBL" id="QEU76420.1"/>
    </source>
</evidence>
<dbReference type="Proteomes" id="UP000326178">
    <property type="component" value="Chromosome"/>
</dbReference>
<dbReference type="SUPFAM" id="SSF51306">
    <property type="entry name" value="LexA/Signal peptidase"/>
    <property type="match status" value="1"/>
</dbReference>
<dbReference type="GO" id="GO:0009003">
    <property type="term" value="F:signal peptidase activity"/>
    <property type="evidence" value="ECO:0007669"/>
    <property type="project" value="UniProtKB-EC"/>
</dbReference>
<dbReference type="KEGG" id="snk:CP967_05955"/>
<keyword evidence="3" id="KW-0472">Membrane</keyword>
<proteinExistence type="inferred from homology"/>
<dbReference type="PANTHER" id="PTHR43390">
    <property type="entry name" value="SIGNAL PEPTIDASE I"/>
    <property type="match status" value="1"/>
</dbReference>
<keyword evidence="3" id="KW-0812">Transmembrane</keyword>
<keyword evidence="3" id="KW-0645">Protease</keyword>
<dbReference type="GO" id="GO:0006465">
    <property type="term" value="P:signal peptide processing"/>
    <property type="evidence" value="ECO:0007669"/>
    <property type="project" value="InterPro"/>
</dbReference>
<reference evidence="5 6" key="1">
    <citation type="submission" date="2017-09" db="EMBL/GenBank/DDBJ databases">
        <authorList>
            <person name="Lee N."/>
            <person name="Cho B.-K."/>
        </authorList>
    </citation>
    <scope>NUCLEOTIDE SEQUENCE [LARGE SCALE GENOMIC DNA]</scope>
    <source>
        <strain evidence="5 6">ATCC 12769</strain>
    </source>
</reference>
<protein>
    <recommendedName>
        <fullName evidence="3">Signal peptidase I</fullName>
        <ecNumber evidence="3">3.4.21.89</ecNumber>
    </recommendedName>
</protein>
<dbReference type="AlphaFoldDB" id="A0A5J6FNH2"/>
<dbReference type="PANTHER" id="PTHR43390:SF1">
    <property type="entry name" value="CHLOROPLAST PROCESSING PEPTIDASE"/>
    <property type="match status" value="1"/>
</dbReference>
<keyword evidence="3 5" id="KW-0378">Hydrolase</keyword>
<comment type="subcellular location">
    <subcellularLocation>
        <location evidence="1">Cell membrane</location>
        <topology evidence="1">Single-pass type II membrane protein</topology>
    </subcellularLocation>
    <subcellularLocation>
        <location evidence="3">Membrane</location>
        <topology evidence="3">Single-pass type II membrane protein</topology>
    </subcellularLocation>
</comment>
<dbReference type="InterPro" id="IPR019533">
    <property type="entry name" value="Peptidase_S26"/>
</dbReference>
<evidence type="ECO:0000313" key="6">
    <source>
        <dbReference type="Proteomes" id="UP000326178"/>
    </source>
</evidence>
<dbReference type="InterPro" id="IPR036286">
    <property type="entry name" value="LexA/Signal_pep-like_sf"/>
</dbReference>
<evidence type="ECO:0000256" key="2">
    <source>
        <dbReference type="ARBA" id="ARBA00009370"/>
    </source>
</evidence>
<evidence type="ECO:0000256" key="1">
    <source>
        <dbReference type="ARBA" id="ARBA00004401"/>
    </source>
</evidence>
<comment type="similarity">
    <text evidence="2 3">Belongs to the peptidase S26 family.</text>
</comment>
<evidence type="ECO:0000256" key="3">
    <source>
        <dbReference type="RuleBase" id="RU362042"/>
    </source>
</evidence>
<dbReference type="Pfam" id="PF10502">
    <property type="entry name" value="Peptidase_S26"/>
    <property type="match status" value="1"/>
</dbReference>